<sequence>MRRQSRKRKKRNNLMGNLWLRGVIVDLCGERKKIIIRRKIRGKS</sequence>
<dbReference type="EMBL" id="LR746271">
    <property type="protein sequence ID" value="CAA7400440.1"/>
    <property type="molecule type" value="Genomic_DNA"/>
</dbReference>
<dbReference type="AlphaFoldDB" id="A0A7I8KRJ6"/>
<dbReference type="Proteomes" id="UP000663760">
    <property type="component" value="Chromosome 8"/>
</dbReference>
<proteinExistence type="predicted"/>
<accession>A0A7I8KRJ6</accession>
<evidence type="ECO:0000313" key="2">
    <source>
        <dbReference type="Proteomes" id="UP000663760"/>
    </source>
</evidence>
<reference evidence="1" key="1">
    <citation type="submission" date="2020-02" db="EMBL/GenBank/DDBJ databases">
        <authorList>
            <person name="Scholz U."/>
            <person name="Mascher M."/>
            <person name="Fiebig A."/>
        </authorList>
    </citation>
    <scope>NUCLEOTIDE SEQUENCE</scope>
</reference>
<gene>
    <name evidence="1" type="ORF">SI8410_08011118</name>
</gene>
<protein>
    <submittedName>
        <fullName evidence="1">Uncharacterized protein</fullName>
    </submittedName>
</protein>
<keyword evidence="2" id="KW-1185">Reference proteome</keyword>
<name>A0A7I8KRJ6_SPIIN</name>
<evidence type="ECO:0000313" key="1">
    <source>
        <dbReference type="EMBL" id="CAA7400440.1"/>
    </source>
</evidence>
<organism evidence="1 2">
    <name type="scientific">Spirodela intermedia</name>
    <name type="common">Intermediate duckweed</name>
    <dbReference type="NCBI Taxonomy" id="51605"/>
    <lineage>
        <taxon>Eukaryota</taxon>
        <taxon>Viridiplantae</taxon>
        <taxon>Streptophyta</taxon>
        <taxon>Embryophyta</taxon>
        <taxon>Tracheophyta</taxon>
        <taxon>Spermatophyta</taxon>
        <taxon>Magnoliopsida</taxon>
        <taxon>Liliopsida</taxon>
        <taxon>Araceae</taxon>
        <taxon>Lemnoideae</taxon>
        <taxon>Spirodela</taxon>
    </lineage>
</organism>